<sequence length="323" mass="31596">MITMVRGLLRGAAAGATGTTALNVSTYADMALRGRPASGTPVAVVSRLADSAGVDVPGRGPLWDNRLEGLGGVGGGVTGVCVGAAAGLLRAAGIRLPAVVGGPLLGAAAMVAADLPMSRLGVSDPRTWSRADWAADAIPHLAYGMAAHATLAALFRWDEEAEAAAAGEPSRRSALLRGAALGAASGCRSSAGLTALALRSRRTDAGLAGYLAHPAAKPVAVLLASAELGVDKQPGVPSRLAPQGLSPRLALAAVTGGAAARRDGVPGTAPALAAALAAAAAAVAGHRLRAVAAQRFGSDLPGALAEDAVAAALAWTGARPAAR</sequence>
<proteinExistence type="predicted"/>
<dbReference type="Proteomes" id="UP000774570">
    <property type="component" value="Unassembled WGS sequence"/>
</dbReference>
<reference evidence="1 2" key="1">
    <citation type="submission" date="2021-07" db="EMBL/GenBank/DDBJ databases">
        <title>Actinomadura sp. PM05-2 isolated from lichen.</title>
        <authorList>
            <person name="Somphong A."/>
            <person name="Phongsopitanun W."/>
            <person name="Tanasupawat S."/>
            <person name="Peongsungnone V."/>
        </authorList>
    </citation>
    <scope>NUCLEOTIDE SEQUENCE [LARGE SCALE GENOMIC DNA]</scope>
    <source>
        <strain evidence="1 2">PM05-2</strain>
    </source>
</reference>
<comment type="caution">
    <text evidence="1">The sequence shown here is derived from an EMBL/GenBank/DDBJ whole genome shotgun (WGS) entry which is preliminary data.</text>
</comment>
<evidence type="ECO:0000313" key="1">
    <source>
        <dbReference type="EMBL" id="MBW8482253.1"/>
    </source>
</evidence>
<evidence type="ECO:0000313" key="2">
    <source>
        <dbReference type="Proteomes" id="UP000774570"/>
    </source>
</evidence>
<accession>A0ABS7FPC7</accession>
<protein>
    <submittedName>
        <fullName evidence="1">Uncharacterized protein</fullName>
    </submittedName>
</protein>
<dbReference type="RefSeq" id="WP_220164674.1">
    <property type="nucleotide sequence ID" value="NZ_JAIBOA010000004.1"/>
</dbReference>
<keyword evidence="2" id="KW-1185">Reference proteome</keyword>
<dbReference type="EMBL" id="JAIBOA010000004">
    <property type="protein sequence ID" value="MBW8482253.1"/>
    <property type="molecule type" value="Genomic_DNA"/>
</dbReference>
<organism evidence="1 2">
    <name type="scientific">Actinomadura parmotrematis</name>
    <dbReference type="NCBI Taxonomy" id="2864039"/>
    <lineage>
        <taxon>Bacteria</taxon>
        <taxon>Bacillati</taxon>
        <taxon>Actinomycetota</taxon>
        <taxon>Actinomycetes</taxon>
        <taxon>Streptosporangiales</taxon>
        <taxon>Thermomonosporaceae</taxon>
        <taxon>Actinomadura</taxon>
    </lineage>
</organism>
<gene>
    <name evidence="1" type="ORF">K1Y72_07730</name>
</gene>
<name>A0ABS7FPC7_9ACTN</name>